<proteinExistence type="predicted"/>
<dbReference type="PROSITE" id="PS50238">
    <property type="entry name" value="RHOGAP"/>
    <property type="match status" value="1"/>
</dbReference>
<dbReference type="EMBL" id="BAABUK010000019">
    <property type="protein sequence ID" value="GAA5814033.1"/>
    <property type="molecule type" value="Genomic_DNA"/>
</dbReference>
<dbReference type="Proteomes" id="UP001473302">
    <property type="component" value="Unassembled WGS sequence"/>
</dbReference>
<evidence type="ECO:0008006" key="7">
    <source>
        <dbReference type="Google" id="ProtNLM"/>
    </source>
</evidence>
<organism evidence="5 6">
    <name type="scientific">Mucor flavus</name>
    <dbReference type="NCBI Taxonomy" id="439312"/>
    <lineage>
        <taxon>Eukaryota</taxon>
        <taxon>Fungi</taxon>
        <taxon>Fungi incertae sedis</taxon>
        <taxon>Mucoromycota</taxon>
        <taxon>Mucoromycotina</taxon>
        <taxon>Mucoromycetes</taxon>
        <taxon>Mucorales</taxon>
        <taxon>Mucorineae</taxon>
        <taxon>Mucoraceae</taxon>
        <taxon>Mucor</taxon>
    </lineage>
</organism>
<dbReference type="InterPro" id="IPR008936">
    <property type="entry name" value="Rho_GTPase_activation_prot"/>
</dbReference>
<dbReference type="SUPFAM" id="SSF50729">
    <property type="entry name" value="PH domain-like"/>
    <property type="match status" value="1"/>
</dbReference>
<keyword evidence="6" id="KW-1185">Reference proteome</keyword>
<dbReference type="InterPro" id="IPR011993">
    <property type="entry name" value="PH-like_dom_sf"/>
</dbReference>
<feature type="domain" description="Rho-GAP" evidence="4">
    <location>
        <begin position="399"/>
        <end position="607"/>
    </location>
</feature>
<dbReference type="PROSITE" id="PS50003">
    <property type="entry name" value="PH_DOMAIN"/>
    <property type="match status" value="1"/>
</dbReference>
<dbReference type="Pfam" id="PF09597">
    <property type="entry name" value="SAM_Ribosomal_mS41"/>
    <property type="match status" value="1"/>
</dbReference>
<gene>
    <name evidence="5" type="ORF">MFLAVUS_007523</name>
</gene>
<dbReference type="Pfam" id="PF00620">
    <property type="entry name" value="RhoGAP"/>
    <property type="match status" value="1"/>
</dbReference>
<name>A0ABP9Z4L2_9FUNG</name>
<dbReference type="Pfam" id="PF00169">
    <property type="entry name" value="PH"/>
    <property type="match status" value="1"/>
</dbReference>
<evidence type="ECO:0000259" key="3">
    <source>
        <dbReference type="PROSITE" id="PS50003"/>
    </source>
</evidence>
<evidence type="ECO:0000256" key="1">
    <source>
        <dbReference type="ARBA" id="ARBA00022468"/>
    </source>
</evidence>
<keyword evidence="1" id="KW-0343">GTPase activation</keyword>
<dbReference type="PANTHER" id="PTHR23176">
    <property type="entry name" value="RHO/RAC/CDC GTPASE-ACTIVATING PROTEIN"/>
    <property type="match status" value="1"/>
</dbReference>
<evidence type="ECO:0000256" key="2">
    <source>
        <dbReference type="SAM" id="MobiDB-lite"/>
    </source>
</evidence>
<dbReference type="PANTHER" id="PTHR23176:SF129">
    <property type="entry name" value="RHO GTPASE ACTIVATING PROTEIN AT 16F, ISOFORM E-RELATED"/>
    <property type="match status" value="1"/>
</dbReference>
<dbReference type="InterPro" id="IPR001849">
    <property type="entry name" value="PH_domain"/>
</dbReference>
<dbReference type="SMART" id="SM00324">
    <property type="entry name" value="RhoGAP"/>
    <property type="match status" value="1"/>
</dbReference>
<evidence type="ECO:0000313" key="6">
    <source>
        <dbReference type="Proteomes" id="UP001473302"/>
    </source>
</evidence>
<accession>A0ABP9Z4L2</accession>
<evidence type="ECO:0000259" key="4">
    <source>
        <dbReference type="PROSITE" id="PS50238"/>
    </source>
</evidence>
<evidence type="ECO:0000313" key="5">
    <source>
        <dbReference type="EMBL" id="GAA5814033.1"/>
    </source>
</evidence>
<feature type="domain" description="PH" evidence="3">
    <location>
        <begin position="195"/>
        <end position="294"/>
    </location>
</feature>
<dbReference type="SMART" id="SM00233">
    <property type="entry name" value="PH"/>
    <property type="match status" value="1"/>
</dbReference>
<dbReference type="InterPro" id="IPR019083">
    <property type="entry name" value="SAM_Ribosomal_mS41"/>
</dbReference>
<comment type="caution">
    <text evidence="5">The sequence shown here is derived from an EMBL/GenBank/DDBJ whole genome shotgun (WGS) entry which is preliminary data.</text>
</comment>
<protein>
    <recommendedName>
        <fullName evidence="7">RhoGAP-domain-containing protein</fullName>
    </recommendedName>
</protein>
<dbReference type="Gene3D" id="2.30.29.30">
    <property type="entry name" value="Pleckstrin-homology domain (PH domain)/Phosphotyrosine-binding domain (PTB)"/>
    <property type="match status" value="1"/>
</dbReference>
<sequence>MIPASDTQPENNDDRELWNIIEKQRTIILELQKALNEVTLERDSLLAVEDNNKSPIPPPRSPFRSTNNNKTRKDLVVNGDDEQDELNNNLTPIQVKVKSIRINSFVLSVINNKTNKELWKIEKLYTDLLSLDMAVNINFAPIAILSLKNNKLDFLFSNTSSLEKRWQLIEEYITSTLLLLKKDPSIMYSFLIEKKIIKKGYLTKRTLQGGKKYYFVMNHSQLNYFHKKHDQLWLGTIQLDTETRIGKQKQNSDSLFLHAFIILNSKIPAYKYILCAESDTERDEWVKVLHAHQSKRFIPRAHSDNSIQPTIRHKTYQRSSMDDLALLKIYEASTNLSSKISADSLPNIEDLDAKKKSANRKTFWSRKKFFPLNPEECIEASSTSSSSTIATPSFQVFGVSLEEAIRLTKISKNFELPAIVYRCIEYLEAKDAIYEEGIYRQSGSSVQINLLRQQFCEYGDVDLLGLPQTDQVLDVNVVASLLKMWLRELPVNVLTHELLNDFLTVIDEENKQTRIKKLGHLVSMLPIANYSLLRTLIAHLIHIVHHADHNKMTLRNIGIVFAPTLSIPSGVFTLFMSEFDYIFWTRDKTSASTTSLPCLKSTRSPQPSTSADRIKYQYLKAEEGRSSRNSVTYKNNVPPSFMTLETKVKYHPLEHDPFMKENDHSAFYNHMYCHPHNQGYYILSAFNMIPAIRSSLLRGVRYSHHAAEAAIPSVRGNIQDVPSFMKAIGRGCDDVASKFETWEQLFTTKSRAMKSDMGINTKQRKYILSWIERYRNGIAPQAISTPKPKKK</sequence>
<dbReference type="SMART" id="SM01238">
    <property type="entry name" value="IGR"/>
    <property type="match status" value="1"/>
</dbReference>
<dbReference type="SUPFAM" id="SSF48350">
    <property type="entry name" value="GTPase activation domain, GAP"/>
    <property type="match status" value="1"/>
</dbReference>
<feature type="region of interest" description="Disordered" evidence="2">
    <location>
        <begin position="49"/>
        <end position="72"/>
    </location>
</feature>
<reference evidence="5 6" key="1">
    <citation type="submission" date="2024-04" db="EMBL/GenBank/DDBJ databases">
        <title>genome sequences of Mucor flavus KT1a and Helicostylum pulchrum KT1b strains isolated from the surface of a dry-aged beef.</title>
        <authorList>
            <person name="Toyotome T."/>
            <person name="Hosono M."/>
            <person name="Torimaru M."/>
            <person name="Fukuda K."/>
            <person name="Mikami N."/>
        </authorList>
    </citation>
    <scope>NUCLEOTIDE SEQUENCE [LARGE SCALE GENOMIC DNA]</scope>
    <source>
        <strain evidence="5 6">KT1a</strain>
    </source>
</reference>
<dbReference type="InterPro" id="IPR000198">
    <property type="entry name" value="RhoGAP_dom"/>
</dbReference>
<dbReference type="Gene3D" id="1.10.555.10">
    <property type="entry name" value="Rho GTPase activation protein"/>
    <property type="match status" value="1"/>
</dbReference>
<dbReference type="InterPro" id="IPR050729">
    <property type="entry name" value="Rho-GAP"/>
</dbReference>